<evidence type="ECO:0000256" key="2">
    <source>
        <dbReference type="ARBA" id="ARBA00022475"/>
    </source>
</evidence>
<dbReference type="CDD" id="cd13963">
    <property type="entry name" value="PT_UbiA_2"/>
    <property type="match status" value="1"/>
</dbReference>
<feature type="transmembrane region" description="Helical" evidence="6">
    <location>
        <begin position="321"/>
        <end position="340"/>
    </location>
</feature>
<keyword evidence="3 6" id="KW-0812">Transmembrane</keyword>
<evidence type="ECO:0000313" key="8">
    <source>
        <dbReference type="Proteomes" id="UP000261931"/>
    </source>
</evidence>
<evidence type="ECO:0000256" key="5">
    <source>
        <dbReference type="ARBA" id="ARBA00023136"/>
    </source>
</evidence>
<keyword evidence="2" id="KW-1003">Cell membrane</keyword>
<feature type="transmembrane region" description="Helical" evidence="6">
    <location>
        <begin position="225"/>
        <end position="246"/>
    </location>
</feature>
<protein>
    <submittedName>
        <fullName evidence="7">UbiA family prenyltransferase</fullName>
    </submittedName>
</protein>
<name>A0A372EIZ8_9BURK</name>
<reference evidence="7 8" key="1">
    <citation type="submission" date="2018-08" db="EMBL/GenBank/DDBJ databases">
        <title>Hydrogenophaga sp. LA-38 isolated from sludge.</title>
        <authorList>
            <person name="Im W.-T."/>
        </authorList>
    </citation>
    <scope>NUCLEOTIDE SEQUENCE [LARGE SCALE GENOMIC DNA]</scope>
    <source>
        <strain evidence="7 8">LA-38</strain>
    </source>
</reference>
<keyword evidence="8" id="KW-1185">Reference proteome</keyword>
<dbReference type="InterPro" id="IPR000537">
    <property type="entry name" value="UbiA_prenyltransferase"/>
</dbReference>
<dbReference type="NCBIfam" id="NF006088">
    <property type="entry name" value="PRK08238.1"/>
    <property type="match status" value="1"/>
</dbReference>
<evidence type="ECO:0000313" key="7">
    <source>
        <dbReference type="EMBL" id="RFP78655.1"/>
    </source>
</evidence>
<feature type="transmembrane region" description="Helical" evidence="6">
    <location>
        <begin position="297"/>
        <end position="314"/>
    </location>
</feature>
<feature type="transmembrane region" description="Helical" evidence="6">
    <location>
        <begin position="266"/>
        <end position="291"/>
    </location>
</feature>
<comment type="caution">
    <text evidence="7">The sequence shown here is derived from an EMBL/GenBank/DDBJ whole genome shotgun (WGS) entry which is preliminary data.</text>
</comment>
<feature type="transmembrane region" description="Helical" evidence="6">
    <location>
        <begin position="394"/>
        <end position="415"/>
    </location>
</feature>
<feature type="transmembrane region" description="Helical" evidence="6">
    <location>
        <begin position="464"/>
        <end position="484"/>
    </location>
</feature>
<proteinExistence type="predicted"/>
<dbReference type="GO" id="GO:0016020">
    <property type="term" value="C:membrane"/>
    <property type="evidence" value="ECO:0007669"/>
    <property type="project" value="UniProtKB-SubCell"/>
</dbReference>
<feature type="transmembrane region" description="Helical" evidence="6">
    <location>
        <begin position="427"/>
        <end position="444"/>
    </location>
</feature>
<keyword evidence="5 6" id="KW-0472">Membrane</keyword>
<evidence type="ECO:0000256" key="6">
    <source>
        <dbReference type="SAM" id="Phobius"/>
    </source>
</evidence>
<accession>A0A372EIZ8</accession>
<dbReference type="RefSeq" id="WP_116958952.1">
    <property type="nucleotide sequence ID" value="NZ_QVLS01000006.1"/>
</dbReference>
<dbReference type="Proteomes" id="UP000261931">
    <property type="component" value="Unassembled WGS sequence"/>
</dbReference>
<comment type="subcellular location">
    <subcellularLocation>
        <location evidence="1">Membrane</location>
        <topology evidence="1">Multi-pass membrane protein</topology>
    </subcellularLocation>
</comment>
<organism evidence="7 8">
    <name type="scientific">Hydrogenophaga borbori</name>
    <dbReference type="NCBI Taxonomy" id="2294117"/>
    <lineage>
        <taxon>Bacteria</taxon>
        <taxon>Pseudomonadati</taxon>
        <taxon>Pseudomonadota</taxon>
        <taxon>Betaproteobacteria</taxon>
        <taxon>Burkholderiales</taxon>
        <taxon>Comamonadaceae</taxon>
        <taxon>Hydrogenophaga</taxon>
    </lineage>
</organism>
<keyword evidence="7" id="KW-0808">Transferase</keyword>
<evidence type="ECO:0000256" key="4">
    <source>
        <dbReference type="ARBA" id="ARBA00022989"/>
    </source>
</evidence>
<sequence>MHNPPLDDCPLYVDLDGSLTPSDTLHESIVLFARRHPLNLLRMVGWLARGKAGFKRALADAVLPEPERLPWRADFIEFLRAEHARGRPLVLATAADARVARRVAEHLGVFSDVLATEDGGPNLSRAHKREAIAAHARAAGHERWAYAGNSADDLPVWAGGAQAIAVNAPAGVLRRLQAAQAPARVFERRPLTLATVLRAVRLKQWSKNGLLFVPLLAAHTTDPSLWFTLFVAFVAFGLCASATYLVNDLLDLPNDRAHRLKRLRPLAAGTMGIGAAVAIGAAMLLAAFALAVWVGQAFTGALLLYTALTLGYSLRWKRIPLFDVLLLATLYTLRIGAGALAGHVDLSNWLLAISIFLFLSLALVKRCAELEEAVDAHQAPAPGRGYQPRDLATLRTMGMTSGFMSVLVLTLYIDSPNSRALYAQPDWLWAAAPVLLMWVMRIWFKTGRRELHGEDPLAFALKDAFSWATLLVMGGIGLAATVGWQPHL</sequence>
<dbReference type="Gene3D" id="1.10.357.140">
    <property type="entry name" value="UbiA prenyltransferase"/>
    <property type="match status" value="1"/>
</dbReference>
<dbReference type="Pfam" id="PF01040">
    <property type="entry name" value="UbiA"/>
    <property type="match status" value="1"/>
</dbReference>
<keyword evidence="4 6" id="KW-1133">Transmembrane helix</keyword>
<dbReference type="InterPro" id="IPR036412">
    <property type="entry name" value="HAD-like_sf"/>
</dbReference>
<dbReference type="Gene3D" id="3.40.50.1000">
    <property type="entry name" value="HAD superfamily/HAD-like"/>
    <property type="match status" value="1"/>
</dbReference>
<dbReference type="Pfam" id="PF12710">
    <property type="entry name" value="HAD"/>
    <property type="match status" value="1"/>
</dbReference>
<dbReference type="InterPro" id="IPR023214">
    <property type="entry name" value="HAD_sf"/>
</dbReference>
<feature type="transmembrane region" description="Helical" evidence="6">
    <location>
        <begin position="346"/>
        <end position="364"/>
    </location>
</feature>
<dbReference type="SUPFAM" id="SSF56784">
    <property type="entry name" value="HAD-like"/>
    <property type="match status" value="1"/>
</dbReference>
<dbReference type="InterPro" id="IPR044878">
    <property type="entry name" value="UbiA_sf"/>
</dbReference>
<evidence type="ECO:0000256" key="3">
    <source>
        <dbReference type="ARBA" id="ARBA00022692"/>
    </source>
</evidence>
<dbReference type="GO" id="GO:0016765">
    <property type="term" value="F:transferase activity, transferring alkyl or aryl (other than methyl) groups"/>
    <property type="evidence" value="ECO:0007669"/>
    <property type="project" value="InterPro"/>
</dbReference>
<dbReference type="AlphaFoldDB" id="A0A372EIZ8"/>
<evidence type="ECO:0000256" key="1">
    <source>
        <dbReference type="ARBA" id="ARBA00004141"/>
    </source>
</evidence>
<dbReference type="EMBL" id="QVLS01000006">
    <property type="protein sequence ID" value="RFP78655.1"/>
    <property type="molecule type" value="Genomic_DNA"/>
</dbReference>
<gene>
    <name evidence="7" type="ORF">DY262_11195</name>
</gene>